<evidence type="ECO:0000259" key="12">
    <source>
        <dbReference type="Pfam" id="PF02096"/>
    </source>
</evidence>
<dbReference type="GO" id="GO:0032979">
    <property type="term" value="P:protein insertion into mitochondrial inner membrane from matrix"/>
    <property type="evidence" value="ECO:0007669"/>
    <property type="project" value="TreeGrafter"/>
</dbReference>
<comment type="caution">
    <text evidence="13">The sequence shown here is derived from an EMBL/GenBank/DDBJ whole genome shotgun (WGS) entry which is preliminary data.</text>
</comment>
<organism evidence="13 14">
    <name type="scientific">Mizuhopecten yessoensis</name>
    <name type="common">Japanese scallop</name>
    <name type="synonym">Patinopecten yessoensis</name>
    <dbReference type="NCBI Taxonomy" id="6573"/>
    <lineage>
        <taxon>Eukaryota</taxon>
        <taxon>Metazoa</taxon>
        <taxon>Spiralia</taxon>
        <taxon>Lophotrochozoa</taxon>
        <taxon>Mollusca</taxon>
        <taxon>Bivalvia</taxon>
        <taxon>Autobranchia</taxon>
        <taxon>Pteriomorphia</taxon>
        <taxon>Pectinida</taxon>
        <taxon>Pectinoidea</taxon>
        <taxon>Pectinidae</taxon>
        <taxon>Mizuhopecten</taxon>
    </lineage>
</organism>
<evidence type="ECO:0000256" key="11">
    <source>
        <dbReference type="SAM" id="Phobius"/>
    </source>
</evidence>
<feature type="transmembrane region" description="Helical" evidence="11">
    <location>
        <begin position="150"/>
        <end position="175"/>
    </location>
</feature>
<keyword evidence="7" id="KW-0496">Mitochondrion</keyword>
<evidence type="ECO:0000313" key="13">
    <source>
        <dbReference type="EMBL" id="OWF41836.1"/>
    </source>
</evidence>
<dbReference type="EMBL" id="NEDP02005352">
    <property type="protein sequence ID" value="OWF41836.1"/>
    <property type="molecule type" value="Genomic_DNA"/>
</dbReference>
<keyword evidence="4" id="KW-0999">Mitochondrion inner membrane</keyword>
<dbReference type="PANTHER" id="PTHR12428">
    <property type="entry name" value="OXA1"/>
    <property type="match status" value="1"/>
</dbReference>
<sequence length="429" mass="47581">MATLRHVRLLSLTSKLILRDTHNLNVTLVKSEGLSRRCLHAASCKYPQSSSFVNKTQRSKLNVFQRSQALTWSVCGVQRHKSTEASTSTPELDVELNSFIPEPPSLPSYVDPVELPLNALGEPTLQSMGLGSNMPAGLYQQALEYLHVEGLTWVGAIAVVTIALRLAMFPLNVLVQRNGVRTQNAAPKIAAINDKLHRAQQGGNSLLVLKCHQELKDCMKTENCNPLKNFAVLFAQGPVFMTVFTGLRGMTNLPVESMKTEGIWWMTNITVPDPVFLLPILTASTLLLIIEIGADTGVKLDASGKKIKQVIRILPLITLVCIAKFPAALCFYWFTSNCFSLVLSLFFKIQPVRRFFKIPERKIIKVTEQPGDMPLDKRGFMETFTQGMKMSNKIAEYESRNKVGAITPQSDRTGKKGKSTSTKDKSKTS</sequence>
<reference evidence="13 14" key="1">
    <citation type="journal article" date="2017" name="Nat. Ecol. Evol.">
        <title>Scallop genome provides insights into evolution of bilaterian karyotype and development.</title>
        <authorList>
            <person name="Wang S."/>
            <person name="Zhang J."/>
            <person name="Jiao W."/>
            <person name="Li J."/>
            <person name="Xun X."/>
            <person name="Sun Y."/>
            <person name="Guo X."/>
            <person name="Huan P."/>
            <person name="Dong B."/>
            <person name="Zhang L."/>
            <person name="Hu X."/>
            <person name="Sun X."/>
            <person name="Wang J."/>
            <person name="Zhao C."/>
            <person name="Wang Y."/>
            <person name="Wang D."/>
            <person name="Huang X."/>
            <person name="Wang R."/>
            <person name="Lv J."/>
            <person name="Li Y."/>
            <person name="Zhang Z."/>
            <person name="Liu B."/>
            <person name="Lu W."/>
            <person name="Hui Y."/>
            <person name="Liang J."/>
            <person name="Zhou Z."/>
            <person name="Hou R."/>
            <person name="Li X."/>
            <person name="Liu Y."/>
            <person name="Li H."/>
            <person name="Ning X."/>
            <person name="Lin Y."/>
            <person name="Zhao L."/>
            <person name="Xing Q."/>
            <person name="Dou J."/>
            <person name="Li Y."/>
            <person name="Mao J."/>
            <person name="Guo H."/>
            <person name="Dou H."/>
            <person name="Li T."/>
            <person name="Mu C."/>
            <person name="Jiang W."/>
            <person name="Fu Q."/>
            <person name="Fu X."/>
            <person name="Miao Y."/>
            <person name="Liu J."/>
            <person name="Yu Q."/>
            <person name="Li R."/>
            <person name="Liao H."/>
            <person name="Li X."/>
            <person name="Kong Y."/>
            <person name="Jiang Z."/>
            <person name="Chourrout D."/>
            <person name="Li R."/>
            <person name="Bao Z."/>
        </authorList>
    </citation>
    <scope>NUCLEOTIDE SEQUENCE [LARGE SCALE GENOMIC DNA]</scope>
    <source>
        <strain evidence="13 14">PY_sf001</strain>
    </source>
</reference>
<dbReference type="OrthoDB" id="2148490at2759"/>
<keyword evidence="14" id="KW-1185">Reference proteome</keyword>
<feature type="transmembrane region" description="Helical" evidence="11">
    <location>
        <begin position="313"/>
        <end position="334"/>
    </location>
</feature>
<proteinExistence type="inferred from homology"/>
<evidence type="ECO:0000256" key="5">
    <source>
        <dbReference type="ARBA" id="ARBA00022946"/>
    </source>
</evidence>
<evidence type="ECO:0000256" key="7">
    <source>
        <dbReference type="ARBA" id="ARBA00023128"/>
    </source>
</evidence>
<keyword evidence="5" id="KW-0809">Transit peptide</keyword>
<dbReference type="Pfam" id="PF02096">
    <property type="entry name" value="60KD_IMP"/>
    <property type="match status" value="1"/>
</dbReference>
<evidence type="ECO:0000256" key="3">
    <source>
        <dbReference type="ARBA" id="ARBA00022692"/>
    </source>
</evidence>
<evidence type="ECO:0000256" key="1">
    <source>
        <dbReference type="ARBA" id="ARBA00004448"/>
    </source>
</evidence>
<dbReference type="NCBIfam" id="TIGR03592">
    <property type="entry name" value="yidC_oxa1_cterm"/>
    <property type="match status" value="1"/>
</dbReference>
<dbReference type="GO" id="GO:0005743">
    <property type="term" value="C:mitochondrial inner membrane"/>
    <property type="evidence" value="ECO:0007669"/>
    <property type="project" value="UniProtKB-SubCell"/>
</dbReference>
<feature type="transmembrane region" description="Helical" evidence="11">
    <location>
        <begin position="274"/>
        <end position="292"/>
    </location>
</feature>
<evidence type="ECO:0000256" key="9">
    <source>
        <dbReference type="RuleBase" id="RU003945"/>
    </source>
</evidence>
<feature type="transmembrane region" description="Helical" evidence="11">
    <location>
        <begin position="230"/>
        <end position="250"/>
    </location>
</feature>
<gene>
    <name evidence="13" type="ORF">KP79_PYT13477</name>
</gene>
<feature type="domain" description="Membrane insertase YidC/Oxa/ALB C-terminal" evidence="12">
    <location>
        <begin position="153"/>
        <end position="347"/>
    </location>
</feature>
<name>A0A210PZB3_MIZYE</name>
<accession>A0A210PZB3</accession>
<feature type="region of interest" description="Disordered" evidence="10">
    <location>
        <begin position="399"/>
        <end position="429"/>
    </location>
</feature>
<dbReference type="CDD" id="cd20069">
    <property type="entry name" value="5TM_Oxa1-like"/>
    <property type="match status" value="1"/>
</dbReference>
<comment type="subcellular location">
    <subcellularLocation>
        <location evidence="9">Membrane</location>
        <topology evidence="9">Multi-pass membrane protein</topology>
    </subcellularLocation>
    <subcellularLocation>
        <location evidence="1">Mitochondrion inner membrane</location>
        <topology evidence="1">Multi-pass membrane protein</topology>
    </subcellularLocation>
</comment>
<dbReference type="InterPro" id="IPR028055">
    <property type="entry name" value="YidC/Oxa/ALB_C"/>
</dbReference>
<evidence type="ECO:0000313" key="14">
    <source>
        <dbReference type="Proteomes" id="UP000242188"/>
    </source>
</evidence>
<dbReference type="Proteomes" id="UP000242188">
    <property type="component" value="Unassembled WGS sequence"/>
</dbReference>
<comment type="similarity">
    <text evidence="2 9">Belongs to the OXA1/ALB3/YidC family.</text>
</comment>
<evidence type="ECO:0000256" key="4">
    <source>
        <dbReference type="ARBA" id="ARBA00022792"/>
    </source>
</evidence>
<dbReference type="STRING" id="6573.A0A210PZB3"/>
<evidence type="ECO:0000256" key="2">
    <source>
        <dbReference type="ARBA" id="ARBA00009877"/>
    </source>
</evidence>
<dbReference type="InterPro" id="IPR001708">
    <property type="entry name" value="YidC/ALB3/OXA1/COX18"/>
</dbReference>
<evidence type="ECO:0000256" key="6">
    <source>
        <dbReference type="ARBA" id="ARBA00022989"/>
    </source>
</evidence>
<protein>
    <submittedName>
        <fullName evidence="13">Mitochondrial inner membrane protein OXA1L</fullName>
    </submittedName>
</protein>
<keyword evidence="6 11" id="KW-1133">Transmembrane helix</keyword>
<evidence type="ECO:0000256" key="8">
    <source>
        <dbReference type="ARBA" id="ARBA00023136"/>
    </source>
</evidence>
<keyword evidence="3 9" id="KW-0812">Transmembrane</keyword>
<keyword evidence="8 11" id="KW-0472">Membrane</keyword>
<evidence type="ECO:0000256" key="10">
    <source>
        <dbReference type="SAM" id="MobiDB-lite"/>
    </source>
</evidence>
<dbReference type="GO" id="GO:0032977">
    <property type="term" value="F:membrane insertase activity"/>
    <property type="evidence" value="ECO:0007669"/>
    <property type="project" value="InterPro"/>
</dbReference>
<dbReference type="PANTHER" id="PTHR12428:SF66">
    <property type="entry name" value="MITOCHONDRIAL INNER MEMBRANE PROTEIN OXA1L"/>
    <property type="match status" value="1"/>
</dbReference>
<dbReference type="AlphaFoldDB" id="A0A210PZB3"/>